<feature type="signal peptide" evidence="6">
    <location>
        <begin position="1"/>
        <end position="25"/>
    </location>
</feature>
<evidence type="ECO:0000313" key="8">
    <source>
        <dbReference type="Proteomes" id="UP001595839"/>
    </source>
</evidence>
<dbReference type="EMBL" id="JBHSFK010000023">
    <property type="protein sequence ID" value="MFC4503994.1"/>
    <property type="molecule type" value="Genomic_DNA"/>
</dbReference>
<evidence type="ECO:0000313" key="7">
    <source>
        <dbReference type="EMBL" id="MFC4503994.1"/>
    </source>
</evidence>
<dbReference type="PANTHER" id="PTHR43649:SF33">
    <property type="entry name" value="POLYGALACTURONAN_RHAMNOGALACTURONAN-BINDING PROTEIN YTCQ"/>
    <property type="match status" value="1"/>
</dbReference>
<dbReference type="PROSITE" id="PS51257">
    <property type="entry name" value="PROKAR_LIPOPROTEIN"/>
    <property type="match status" value="1"/>
</dbReference>
<comment type="caution">
    <text evidence="7">The sequence shown here is derived from an EMBL/GenBank/DDBJ whole genome shotgun (WGS) entry which is preliminary data.</text>
</comment>
<dbReference type="Proteomes" id="UP001595839">
    <property type="component" value="Unassembled WGS sequence"/>
</dbReference>
<keyword evidence="8" id="KW-1185">Reference proteome</keyword>
<evidence type="ECO:0000256" key="3">
    <source>
        <dbReference type="ARBA" id="ARBA00023136"/>
    </source>
</evidence>
<reference evidence="8" key="1">
    <citation type="journal article" date="2019" name="Int. J. Syst. Evol. Microbiol.">
        <title>The Global Catalogue of Microorganisms (GCM) 10K type strain sequencing project: providing services to taxonomists for standard genome sequencing and annotation.</title>
        <authorList>
            <consortium name="The Broad Institute Genomics Platform"/>
            <consortium name="The Broad Institute Genome Sequencing Center for Infectious Disease"/>
            <person name="Wu L."/>
            <person name="Ma J."/>
        </authorList>
    </citation>
    <scope>NUCLEOTIDE SEQUENCE [LARGE SCALE GENOMIC DNA]</scope>
    <source>
        <strain evidence="8">CGMCC 4.7177</strain>
    </source>
</reference>
<dbReference type="RefSeq" id="WP_381176002.1">
    <property type="nucleotide sequence ID" value="NZ_JBHSFK010000023.1"/>
</dbReference>
<dbReference type="InterPro" id="IPR006059">
    <property type="entry name" value="SBP"/>
</dbReference>
<feature type="chain" id="PRO_5047224964" evidence="6">
    <location>
        <begin position="26"/>
        <end position="439"/>
    </location>
</feature>
<gene>
    <name evidence="7" type="ORF">ACFPIH_31535</name>
</gene>
<keyword evidence="3" id="KW-0472">Membrane</keyword>
<organism evidence="7 8">
    <name type="scientific">Streptomyces vulcanius</name>
    <dbReference type="NCBI Taxonomy" id="1441876"/>
    <lineage>
        <taxon>Bacteria</taxon>
        <taxon>Bacillati</taxon>
        <taxon>Actinomycetota</taxon>
        <taxon>Actinomycetes</taxon>
        <taxon>Kitasatosporales</taxon>
        <taxon>Streptomycetaceae</taxon>
        <taxon>Streptomyces</taxon>
    </lineage>
</organism>
<keyword evidence="2 6" id="KW-0732">Signal</keyword>
<protein>
    <submittedName>
        <fullName evidence="7">ABC transporter substrate-binding protein</fullName>
    </submittedName>
</protein>
<evidence type="ECO:0000256" key="4">
    <source>
        <dbReference type="ARBA" id="ARBA00023139"/>
    </source>
</evidence>
<accession>A0ABV9AXI3</accession>
<keyword evidence="4" id="KW-0564">Palmitate</keyword>
<keyword evidence="1" id="KW-1003">Cell membrane</keyword>
<proteinExistence type="predicted"/>
<dbReference type="SUPFAM" id="SSF53850">
    <property type="entry name" value="Periplasmic binding protein-like II"/>
    <property type="match status" value="1"/>
</dbReference>
<sequence length="439" mass="46660">MKRWRPVRSWRTATLATATAALLLAGCGGTGGGGNSGGDKGELLVWVDNTRTPAAQQYKKAHPDVKMRIVTIPPDAGYVPTKVSLANRTKSGWPDVVFLANPAEAATLASDRFGYAAPLDDLVPKSVRDGFAPGSLDTCTFGGRTYCLRNDIAPTVLWYDAKLMEQYGYDVPKTWAEYQQVGLKAAEEHSGTVVGAVNGKYGAGVYFGSSGCPTRDTLSLTKVHIDLTQPSCTRVADLLQPMAKAKAVTMVVPTDPAFARLGTENKILMLPGPAWFGDFMFGPAFKIPKGRIAAAPMPTWPGETRSYAGQVGGGAFLVSAHAGDRTKDAVDLVRWMTTDVTLQAAQPTYPAFTAAAQKWGETKSKDPYYASDPMPALSAAANALRPGFGAVRFEADWQTTFNDTVGKAADSGGDLKKALTSWQDKLEAAAGTSDYTVGP</sequence>
<dbReference type="InterPro" id="IPR050490">
    <property type="entry name" value="Bact_solute-bd_prot1"/>
</dbReference>
<dbReference type="PANTHER" id="PTHR43649">
    <property type="entry name" value="ARABINOSE-BINDING PROTEIN-RELATED"/>
    <property type="match status" value="1"/>
</dbReference>
<evidence type="ECO:0000256" key="6">
    <source>
        <dbReference type="SAM" id="SignalP"/>
    </source>
</evidence>
<dbReference type="Pfam" id="PF13416">
    <property type="entry name" value="SBP_bac_8"/>
    <property type="match status" value="1"/>
</dbReference>
<evidence type="ECO:0000256" key="2">
    <source>
        <dbReference type="ARBA" id="ARBA00022729"/>
    </source>
</evidence>
<name>A0ABV9AXI3_9ACTN</name>
<evidence type="ECO:0000256" key="1">
    <source>
        <dbReference type="ARBA" id="ARBA00022475"/>
    </source>
</evidence>
<dbReference type="Gene3D" id="3.40.190.10">
    <property type="entry name" value="Periplasmic binding protein-like II"/>
    <property type="match status" value="1"/>
</dbReference>
<evidence type="ECO:0000256" key="5">
    <source>
        <dbReference type="ARBA" id="ARBA00023288"/>
    </source>
</evidence>
<keyword evidence="5" id="KW-0449">Lipoprotein</keyword>